<name>A0A2N9L9X3_9BACT</name>
<evidence type="ECO:0000256" key="1">
    <source>
        <dbReference type="SAM" id="MobiDB-lite"/>
    </source>
</evidence>
<gene>
    <name evidence="2" type="ORF">SBA5_250084</name>
</gene>
<dbReference type="Proteomes" id="UP000239735">
    <property type="component" value="Unassembled WGS sequence"/>
</dbReference>
<accession>A0A2N9L9X3</accession>
<feature type="region of interest" description="Disordered" evidence="1">
    <location>
        <begin position="90"/>
        <end position="114"/>
    </location>
</feature>
<evidence type="ECO:0000313" key="2">
    <source>
        <dbReference type="EMBL" id="SPE19854.1"/>
    </source>
</evidence>
<sequence length="194" mass="20558">MPRLSAPAITSARRTPGIGRSTTVVTADSHLPSMPFTSSLCRRTSASINGLLPMVPISTTFSPTRAAPFITGASCPVTRPTSWLRSPAARITPGQSSPLTTNGPDRPFTASTKAPDAGDVVTYFGSPKAPATVGHNAIARRTRKVVRADQGRDMSALQVRRRDRAGITDIKKANRPVLIVSLGISDYALHSGRQ</sequence>
<proteinExistence type="predicted"/>
<evidence type="ECO:0000313" key="3">
    <source>
        <dbReference type="Proteomes" id="UP000239735"/>
    </source>
</evidence>
<organism evidence="2 3">
    <name type="scientific">Candidatus Sulfuritelmatomonas gaucii</name>
    <dbReference type="NCBI Taxonomy" id="2043161"/>
    <lineage>
        <taxon>Bacteria</taxon>
        <taxon>Pseudomonadati</taxon>
        <taxon>Acidobacteriota</taxon>
        <taxon>Terriglobia</taxon>
        <taxon>Terriglobales</taxon>
        <taxon>Acidobacteriaceae</taxon>
        <taxon>Candidatus Sulfuritelmatomonas</taxon>
    </lineage>
</organism>
<dbReference type="AlphaFoldDB" id="A0A2N9L9X3"/>
<feature type="compositionally biased region" description="Polar residues" evidence="1">
    <location>
        <begin position="93"/>
        <end position="103"/>
    </location>
</feature>
<reference evidence="3" key="1">
    <citation type="submission" date="2018-02" db="EMBL/GenBank/DDBJ databases">
        <authorList>
            <person name="Hausmann B."/>
        </authorList>
    </citation>
    <scope>NUCLEOTIDE SEQUENCE [LARGE SCALE GENOMIC DNA]</scope>
    <source>
        <strain evidence="3">Peat soil MAG SbA5</strain>
    </source>
</reference>
<dbReference type="EMBL" id="OKRB01000081">
    <property type="protein sequence ID" value="SPE19854.1"/>
    <property type="molecule type" value="Genomic_DNA"/>
</dbReference>
<protein>
    <submittedName>
        <fullName evidence="2">Uncharacterized protein</fullName>
    </submittedName>
</protein>